<reference evidence="2 3" key="1">
    <citation type="submission" date="2020-07" db="EMBL/GenBank/DDBJ databases">
        <title>Telomere length de novo assembly of all 7 chromosomes of the fungus, Metarhizium brunneum, using a novel assembly pipeline.</title>
        <authorList>
            <person name="Saud z."/>
            <person name="Kortsinoglou A."/>
            <person name="Kouvelis V.N."/>
            <person name="Butt T.M."/>
        </authorList>
    </citation>
    <scope>NUCLEOTIDE SEQUENCE [LARGE SCALE GENOMIC DNA]</scope>
    <source>
        <strain evidence="2 3">4556</strain>
    </source>
</reference>
<keyword evidence="3" id="KW-1185">Reference proteome</keyword>
<dbReference type="EMBL" id="CP058937">
    <property type="protein sequence ID" value="QLI73424.1"/>
    <property type="molecule type" value="Genomic_DNA"/>
</dbReference>
<protein>
    <submittedName>
        <fullName evidence="2">Uncharacterized protein</fullName>
    </submittedName>
</protein>
<sequence length="74" mass="8095">MLTAVLGVMSAATGAWLVSYIIDVAELLPDEDGDMLREAIPTAHQNLDWPGPDADRESSFMGFTTILEASERER</sequence>
<proteinExistence type="predicted"/>
<dbReference type="Proteomes" id="UP000510686">
    <property type="component" value="Chromosome 6"/>
</dbReference>
<evidence type="ECO:0000313" key="2">
    <source>
        <dbReference type="EMBL" id="QLI73424.1"/>
    </source>
</evidence>
<name>A0A7D5Z426_9HYPO</name>
<organism evidence="2 3">
    <name type="scientific">Metarhizium brunneum</name>
    <dbReference type="NCBI Taxonomy" id="500148"/>
    <lineage>
        <taxon>Eukaryota</taxon>
        <taxon>Fungi</taxon>
        <taxon>Dikarya</taxon>
        <taxon>Ascomycota</taxon>
        <taxon>Pezizomycotina</taxon>
        <taxon>Sordariomycetes</taxon>
        <taxon>Hypocreomycetidae</taxon>
        <taxon>Hypocreales</taxon>
        <taxon>Clavicipitaceae</taxon>
        <taxon>Metarhizium</taxon>
    </lineage>
</organism>
<keyword evidence="1" id="KW-0732">Signal</keyword>
<dbReference type="AlphaFoldDB" id="A0A7D5Z426"/>
<evidence type="ECO:0000256" key="1">
    <source>
        <dbReference type="SAM" id="SignalP"/>
    </source>
</evidence>
<feature type="signal peptide" evidence="1">
    <location>
        <begin position="1"/>
        <end position="15"/>
    </location>
</feature>
<dbReference type="KEGG" id="mbrn:90968200"/>
<gene>
    <name evidence="2" type="ORF">G6M90_00g104820</name>
</gene>
<dbReference type="RefSeq" id="XP_065987663.1">
    <property type="nucleotide sequence ID" value="XM_066131656.1"/>
</dbReference>
<dbReference type="GeneID" id="90968200"/>
<accession>A0A7D5Z426</accession>
<feature type="chain" id="PRO_5028955276" evidence="1">
    <location>
        <begin position="16"/>
        <end position="74"/>
    </location>
</feature>
<evidence type="ECO:0000313" key="3">
    <source>
        <dbReference type="Proteomes" id="UP000510686"/>
    </source>
</evidence>